<dbReference type="AlphaFoldDB" id="A0A5B9VYG9"/>
<dbReference type="SMART" id="SM00493">
    <property type="entry name" value="TOPRIM"/>
    <property type="match status" value="1"/>
</dbReference>
<keyword evidence="2 12" id="KW-0639">Primosome</keyword>
<dbReference type="InterPro" id="IPR030846">
    <property type="entry name" value="DnaG_bac"/>
</dbReference>
<dbReference type="GO" id="GO:0005737">
    <property type="term" value="C:cytoplasm"/>
    <property type="evidence" value="ECO:0007669"/>
    <property type="project" value="TreeGrafter"/>
</dbReference>
<evidence type="ECO:0000256" key="10">
    <source>
        <dbReference type="ARBA" id="ARBA00023125"/>
    </source>
</evidence>
<sequence>MPPHSDAIKAAIKNAIDIVALAGETLQLRRMGSKYKALCPFHDDHNPSLEVNPERQSFKCWSCGAGGDVFDFVMNRDHVDFPEALRMLADRAGIELERPPAAAGRGPSASGASKSDLLEVQSWARDLFVKALAKSEEATGYLRDRGLSPEMAERFWLGYAPAEKGWLAAEARRRGYPPRLLEEAGLVSLPEDSPGAVRERFRGRLIFPIQDERGRTVGFGGRILPAVERGFVAQGKHVAKYLNSPETALFQKRKLLYAADLARAASRESGWVAVVEGYTDVIAAHQVGVCNVVGTLGTALGEGHVQGLRRLSDRVVLIFDGDAAGQSAADRALDIFLGHELDVRVLSLPENLDPCDFLLKEGAGPFRGLVERAGDPLAFLLERAGARFDLGSIEGGRRAAESILEVLSKIPAGKVAGVDLKLEKFLDTLGRTLRMDVAALRKRLQGLRKAATARAARASRPAPAAPPTPAASPADAEAPGPAEAADRGPIDPRGFDPIDRELIEIILNEPGSVRLLASRVTAQSLRDEPLREILKAAFGLLAEGAEPTCEQVMLRLDDPRLRSLAAAMTLSMESAPLPDDVRPAPWRDRLKGLLDTITRRERQSRIRDLGLALDETDEKADPEAYRALRLEYLRLMFQRPDTKKDAS</sequence>
<evidence type="ECO:0000256" key="12">
    <source>
        <dbReference type="HAMAP-Rule" id="MF_00974"/>
    </source>
</evidence>
<comment type="domain">
    <text evidence="12">Contains an N-terminal zinc-binding domain, a central core domain that contains the primase activity, and a C-terminal DnaB-binding domain.</text>
</comment>
<dbReference type="GO" id="GO:0006269">
    <property type="term" value="P:DNA replication, synthesis of primer"/>
    <property type="evidence" value="ECO:0007669"/>
    <property type="project" value="UniProtKB-UniRule"/>
</dbReference>
<dbReference type="InterPro" id="IPR002694">
    <property type="entry name" value="Znf_CHC2"/>
</dbReference>
<comment type="subunit">
    <text evidence="12">Monomer. Interacts with DnaB.</text>
</comment>
<dbReference type="FunFam" id="3.90.580.10:FF:000001">
    <property type="entry name" value="DNA primase"/>
    <property type="match status" value="1"/>
</dbReference>
<comment type="function">
    <text evidence="12 13">RNA polymerase that catalyzes the synthesis of short RNA molecules used as primers for DNA polymerase during DNA replication.</text>
</comment>
<dbReference type="SUPFAM" id="SSF56731">
    <property type="entry name" value="DNA primase core"/>
    <property type="match status" value="1"/>
</dbReference>
<keyword evidence="11 12" id="KW-0804">Transcription</keyword>
<evidence type="ECO:0000256" key="1">
    <source>
        <dbReference type="ARBA" id="ARBA00022478"/>
    </source>
</evidence>
<keyword evidence="1 12" id="KW-0240">DNA-directed RNA polymerase</keyword>
<proteinExistence type="inferred from homology"/>
<dbReference type="KEGG" id="agv:OJF2_15190"/>
<evidence type="ECO:0000256" key="11">
    <source>
        <dbReference type="ARBA" id="ARBA00023163"/>
    </source>
</evidence>
<keyword evidence="10 12" id="KW-0238">DNA-binding</keyword>
<dbReference type="EC" id="2.7.7.101" evidence="12"/>
<dbReference type="Pfam" id="PF01807">
    <property type="entry name" value="Zn_ribbon_DnaG"/>
    <property type="match status" value="1"/>
</dbReference>
<dbReference type="GO" id="GO:0003899">
    <property type="term" value="F:DNA-directed RNA polymerase activity"/>
    <property type="evidence" value="ECO:0007669"/>
    <property type="project" value="UniProtKB-UniRule"/>
</dbReference>
<dbReference type="GO" id="GO:0000428">
    <property type="term" value="C:DNA-directed RNA polymerase complex"/>
    <property type="evidence" value="ECO:0007669"/>
    <property type="project" value="UniProtKB-KW"/>
</dbReference>
<evidence type="ECO:0000256" key="2">
    <source>
        <dbReference type="ARBA" id="ARBA00022515"/>
    </source>
</evidence>
<dbReference type="Gene3D" id="3.90.980.10">
    <property type="entry name" value="DNA primase, catalytic core, N-terminal domain"/>
    <property type="match status" value="1"/>
</dbReference>
<dbReference type="PANTHER" id="PTHR30313">
    <property type="entry name" value="DNA PRIMASE"/>
    <property type="match status" value="1"/>
</dbReference>
<dbReference type="GO" id="GO:0003677">
    <property type="term" value="F:DNA binding"/>
    <property type="evidence" value="ECO:0007669"/>
    <property type="project" value="UniProtKB-KW"/>
</dbReference>
<keyword evidence="5 12" id="KW-0235">DNA replication</keyword>
<dbReference type="CDD" id="cd03364">
    <property type="entry name" value="TOPRIM_DnaG_primases"/>
    <property type="match status" value="1"/>
</dbReference>
<evidence type="ECO:0000256" key="5">
    <source>
        <dbReference type="ARBA" id="ARBA00022705"/>
    </source>
</evidence>
<dbReference type="HAMAP" id="MF_00974">
    <property type="entry name" value="DNA_primase_DnaG"/>
    <property type="match status" value="1"/>
</dbReference>
<dbReference type="InterPro" id="IPR016136">
    <property type="entry name" value="DNA_helicase_N/primase_C"/>
</dbReference>
<dbReference type="SMART" id="SM00400">
    <property type="entry name" value="ZnF_CHCC"/>
    <property type="match status" value="1"/>
</dbReference>
<name>A0A5B9VYG9_9BACT</name>
<comment type="cofactor">
    <cofactor evidence="12 13 14">
        <name>Zn(2+)</name>
        <dbReference type="ChEBI" id="CHEBI:29105"/>
    </cofactor>
    <text evidence="12 13 14">Binds 1 zinc ion per monomer.</text>
</comment>
<evidence type="ECO:0000313" key="18">
    <source>
        <dbReference type="Proteomes" id="UP000324233"/>
    </source>
</evidence>
<dbReference type="OrthoDB" id="9803773at2"/>
<dbReference type="SUPFAM" id="SSF57783">
    <property type="entry name" value="Zinc beta-ribbon"/>
    <property type="match status" value="1"/>
</dbReference>
<dbReference type="InterPro" id="IPR006295">
    <property type="entry name" value="DNA_primase_DnaG"/>
</dbReference>
<feature type="region of interest" description="Disordered" evidence="15">
    <location>
        <begin position="452"/>
        <end position="493"/>
    </location>
</feature>
<evidence type="ECO:0000256" key="4">
    <source>
        <dbReference type="ARBA" id="ARBA00022695"/>
    </source>
</evidence>
<comment type="catalytic activity">
    <reaction evidence="12">
        <text>ssDNA + n NTP = ssDNA/pppN(pN)n-1 hybrid + (n-1) diphosphate.</text>
        <dbReference type="EC" id="2.7.7.101"/>
    </reaction>
</comment>
<feature type="domain" description="Toprim" evidence="16">
    <location>
        <begin position="270"/>
        <end position="351"/>
    </location>
</feature>
<dbReference type="Proteomes" id="UP000324233">
    <property type="component" value="Chromosome"/>
</dbReference>
<evidence type="ECO:0000256" key="6">
    <source>
        <dbReference type="ARBA" id="ARBA00022723"/>
    </source>
</evidence>
<evidence type="ECO:0000256" key="13">
    <source>
        <dbReference type="PIRNR" id="PIRNR002811"/>
    </source>
</evidence>
<dbReference type="Gene3D" id="3.90.580.10">
    <property type="entry name" value="Zinc finger, CHC2-type domain"/>
    <property type="match status" value="1"/>
</dbReference>
<feature type="compositionally biased region" description="Basic and acidic residues" evidence="15">
    <location>
        <begin position="484"/>
        <end position="493"/>
    </location>
</feature>
<dbReference type="Pfam" id="PF13155">
    <property type="entry name" value="Toprim_2"/>
    <property type="match status" value="1"/>
</dbReference>
<dbReference type="InterPro" id="IPR013264">
    <property type="entry name" value="DNAG_N"/>
</dbReference>
<dbReference type="PANTHER" id="PTHR30313:SF2">
    <property type="entry name" value="DNA PRIMASE"/>
    <property type="match status" value="1"/>
</dbReference>
<accession>A0A5B9VYG9</accession>
<dbReference type="InterPro" id="IPR050219">
    <property type="entry name" value="DnaG_primase"/>
</dbReference>
<dbReference type="GO" id="GO:0008270">
    <property type="term" value="F:zinc ion binding"/>
    <property type="evidence" value="ECO:0007669"/>
    <property type="project" value="UniProtKB-UniRule"/>
</dbReference>
<feature type="compositionally biased region" description="Low complexity" evidence="15">
    <location>
        <begin position="471"/>
        <end position="483"/>
    </location>
</feature>
<dbReference type="EMBL" id="CP042997">
    <property type="protein sequence ID" value="QEH33024.1"/>
    <property type="molecule type" value="Genomic_DNA"/>
</dbReference>
<dbReference type="Gene3D" id="1.10.860.10">
    <property type="entry name" value="DNAb Helicase, Chain A"/>
    <property type="match status" value="1"/>
</dbReference>
<dbReference type="InterPro" id="IPR037068">
    <property type="entry name" value="DNA_primase_core_N_sf"/>
</dbReference>
<evidence type="ECO:0000256" key="7">
    <source>
        <dbReference type="ARBA" id="ARBA00022771"/>
    </source>
</evidence>
<keyword evidence="6 12" id="KW-0479">Metal-binding</keyword>
<evidence type="ECO:0000256" key="9">
    <source>
        <dbReference type="ARBA" id="ARBA00022842"/>
    </source>
</evidence>
<evidence type="ECO:0000256" key="8">
    <source>
        <dbReference type="ARBA" id="ARBA00022833"/>
    </source>
</evidence>
<dbReference type="PIRSF" id="PIRSF002811">
    <property type="entry name" value="DnaG"/>
    <property type="match status" value="1"/>
</dbReference>
<protein>
    <recommendedName>
        <fullName evidence="12 13">DNA primase</fullName>
        <ecNumber evidence="12">2.7.7.101</ecNumber>
    </recommendedName>
</protein>
<evidence type="ECO:0000256" key="15">
    <source>
        <dbReference type="SAM" id="MobiDB-lite"/>
    </source>
</evidence>
<gene>
    <name evidence="12 17" type="primary">dnaG</name>
    <name evidence="17" type="ORF">OJF2_15190</name>
</gene>
<dbReference type="InterPro" id="IPR006171">
    <property type="entry name" value="TOPRIM_dom"/>
</dbReference>
<evidence type="ECO:0000256" key="3">
    <source>
        <dbReference type="ARBA" id="ARBA00022679"/>
    </source>
</evidence>
<evidence type="ECO:0000256" key="14">
    <source>
        <dbReference type="PIRSR" id="PIRSR002811-1"/>
    </source>
</evidence>
<keyword evidence="9" id="KW-0460">Magnesium</keyword>
<reference evidence="17 18" key="1">
    <citation type="submission" date="2019-08" db="EMBL/GenBank/DDBJ databases">
        <title>Deep-cultivation of Planctomycetes and their phenomic and genomic characterization uncovers novel biology.</title>
        <authorList>
            <person name="Wiegand S."/>
            <person name="Jogler M."/>
            <person name="Boedeker C."/>
            <person name="Pinto D."/>
            <person name="Vollmers J."/>
            <person name="Rivas-Marin E."/>
            <person name="Kohn T."/>
            <person name="Peeters S.H."/>
            <person name="Heuer A."/>
            <person name="Rast P."/>
            <person name="Oberbeckmann S."/>
            <person name="Bunk B."/>
            <person name="Jeske O."/>
            <person name="Meyerdierks A."/>
            <person name="Storesund J.E."/>
            <person name="Kallscheuer N."/>
            <person name="Luecker S."/>
            <person name="Lage O.M."/>
            <person name="Pohl T."/>
            <person name="Merkel B.J."/>
            <person name="Hornburger P."/>
            <person name="Mueller R.-W."/>
            <person name="Bruemmer F."/>
            <person name="Labrenz M."/>
            <person name="Spormann A.M."/>
            <person name="Op den Camp H."/>
            <person name="Overmann J."/>
            <person name="Amann R."/>
            <person name="Jetten M.S.M."/>
            <person name="Mascher T."/>
            <person name="Medema M.H."/>
            <person name="Devos D.P."/>
            <person name="Kaster A.-K."/>
            <person name="Ovreas L."/>
            <person name="Rohde M."/>
            <person name="Galperin M.Y."/>
            <person name="Jogler C."/>
        </authorList>
    </citation>
    <scope>NUCLEOTIDE SEQUENCE [LARGE SCALE GENOMIC DNA]</scope>
    <source>
        <strain evidence="17 18">OJF2</strain>
    </source>
</reference>
<dbReference type="RefSeq" id="WP_148592619.1">
    <property type="nucleotide sequence ID" value="NZ_CP042997.1"/>
</dbReference>
<dbReference type="NCBIfam" id="TIGR01391">
    <property type="entry name" value="dnaG"/>
    <property type="match status" value="1"/>
</dbReference>
<feature type="zinc finger region" description="CHC2-type" evidence="12 14">
    <location>
        <begin position="39"/>
        <end position="63"/>
    </location>
</feature>
<evidence type="ECO:0000259" key="16">
    <source>
        <dbReference type="PROSITE" id="PS50880"/>
    </source>
</evidence>
<keyword evidence="8 12" id="KW-0862">Zinc</keyword>
<keyword evidence="4 12" id="KW-0548">Nucleotidyltransferase</keyword>
<evidence type="ECO:0000313" key="17">
    <source>
        <dbReference type="EMBL" id="QEH33024.1"/>
    </source>
</evidence>
<keyword evidence="3 12" id="KW-0808">Transferase</keyword>
<dbReference type="PROSITE" id="PS50880">
    <property type="entry name" value="TOPRIM"/>
    <property type="match status" value="1"/>
</dbReference>
<dbReference type="Gene3D" id="3.40.1360.10">
    <property type="match status" value="1"/>
</dbReference>
<feature type="compositionally biased region" description="Low complexity" evidence="15">
    <location>
        <begin position="452"/>
        <end position="462"/>
    </location>
</feature>
<dbReference type="InterPro" id="IPR034151">
    <property type="entry name" value="TOPRIM_DnaG_bac"/>
</dbReference>
<comment type="similarity">
    <text evidence="12 13">Belongs to the DnaG primase family.</text>
</comment>
<dbReference type="InterPro" id="IPR036977">
    <property type="entry name" value="DNA_primase_Znf_CHC2"/>
</dbReference>
<organism evidence="17 18">
    <name type="scientific">Aquisphaera giovannonii</name>
    <dbReference type="NCBI Taxonomy" id="406548"/>
    <lineage>
        <taxon>Bacteria</taxon>
        <taxon>Pseudomonadati</taxon>
        <taxon>Planctomycetota</taxon>
        <taxon>Planctomycetia</taxon>
        <taxon>Isosphaerales</taxon>
        <taxon>Isosphaeraceae</taxon>
        <taxon>Aquisphaera</taxon>
    </lineage>
</organism>
<dbReference type="Pfam" id="PF08275">
    <property type="entry name" value="DNAG_N"/>
    <property type="match status" value="1"/>
</dbReference>
<keyword evidence="7 12" id="KW-0863">Zinc-finger</keyword>
<dbReference type="GO" id="GO:1990077">
    <property type="term" value="C:primosome complex"/>
    <property type="evidence" value="ECO:0007669"/>
    <property type="project" value="UniProtKB-KW"/>
</dbReference>
<keyword evidence="18" id="KW-1185">Reference proteome</keyword>